<protein>
    <submittedName>
        <fullName evidence="1">Uncharacterized protein</fullName>
    </submittedName>
</protein>
<reference evidence="1" key="1">
    <citation type="submission" date="2023-08" db="EMBL/GenBank/DDBJ databases">
        <authorList>
            <person name="Alioto T."/>
            <person name="Alioto T."/>
            <person name="Gomez Garrido J."/>
        </authorList>
    </citation>
    <scope>NUCLEOTIDE SEQUENCE</scope>
</reference>
<dbReference type="Proteomes" id="UP001162480">
    <property type="component" value="Chromosome 28"/>
</dbReference>
<evidence type="ECO:0000313" key="2">
    <source>
        <dbReference type="Proteomes" id="UP001162480"/>
    </source>
</evidence>
<organism evidence="1 2">
    <name type="scientific">Octopus vulgaris</name>
    <name type="common">Common octopus</name>
    <dbReference type="NCBI Taxonomy" id="6645"/>
    <lineage>
        <taxon>Eukaryota</taxon>
        <taxon>Metazoa</taxon>
        <taxon>Spiralia</taxon>
        <taxon>Lophotrochozoa</taxon>
        <taxon>Mollusca</taxon>
        <taxon>Cephalopoda</taxon>
        <taxon>Coleoidea</taxon>
        <taxon>Octopodiformes</taxon>
        <taxon>Octopoda</taxon>
        <taxon>Incirrata</taxon>
        <taxon>Octopodidae</taxon>
        <taxon>Octopus</taxon>
    </lineage>
</organism>
<name>A0AA36BXV4_OCTVU</name>
<proteinExistence type="predicted"/>
<evidence type="ECO:0000313" key="1">
    <source>
        <dbReference type="EMBL" id="CAI9742668.1"/>
    </source>
</evidence>
<sequence length="96" mass="11572">MRRTRLSHDIGIKALFPSENIVNIHHFLKTERKCYTEQIEELQRIPVKYFFSTEIDSNISLVKCLECLQDYFLLKLNLDNFQRNLRVFSDIKKDYS</sequence>
<dbReference type="EMBL" id="OX597841">
    <property type="protein sequence ID" value="CAI9742668.1"/>
    <property type="molecule type" value="Genomic_DNA"/>
</dbReference>
<keyword evidence="2" id="KW-1185">Reference proteome</keyword>
<gene>
    <name evidence="1" type="ORF">OCTVUL_1B018104</name>
</gene>
<accession>A0AA36BXV4</accession>
<dbReference type="AlphaFoldDB" id="A0AA36BXV4"/>